<protein>
    <recommendedName>
        <fullName evidence="1">RNA helicase</fullName>
        <ecNumber evidence="1">3.6.4.13</ecNumber>
    </recommendedName>
</protein>
<dbReference type="PANTHER" id="PTHR47958">
    <property type="entry name" value="ATP-DEPENDENT RNA HELICASE DBP3"/>
    <property type="match status" value="1"/>
</dbReference>
<dbReference type="SMART" id="SM00490">
    <property type="entry name" value="HELICc"/>
    <property type="match status" value="1"/>
</dbReference>
<reference evidence="8" key="1">
    <citation type="submission" date="2021-01" db="EMBL/GenBank/DDBJ databases">
        <authorList>
            <person name="Corre E."/>
            <person name="Pelletier E."/>
            <person name="Niang G."/>
            <person name="Scheremetjew M."/>
            <person name="Finn R."/>
            <person name="Kale V."/>
            <person name="Holt S."/>
            <person name="Cochrane G."/>
            <person name="Meng A."/>
            <person name="Brown T."/>
            <person name="Cohen L."/>
        </authorList>
    </citation>
    <scope>NUCLEOTIDE SEQUENCE</scope>
    <source>
        <strain evidence="8">CCMP645</strain>
    </source>
</reference>
<dbReference type="CDD" id="cd18787">
    <property type="entry name" value="SF2_C_DEAD"/>
    <property type="match status" value="1"/>
</dbReference>
<sequence>MLDLGFEKDVRSIISSTPSSRRTAMFTATWPDSVRALAEEFLANPIRVNVGSESLSANHRVTQHVEVLDQQQKEGRLVDLLTKYKPSMNNRVLVFALYKKEAARVEQTLQRRGFDCIAIHGDQTQAVRSASLQSFKEGKVPLLVATDVAARGLDIPLVQVVINFTFPLTIEDYVHRIGRTGRGGKTGIAHTFFTNFDKAHAGALQNILREANQDVPNDLLRFGSAVKKKEHKMYGSFGPADGAPMKAATRIVFD</sequence>
<proteinExistence type="predicted"/>
<keyword evidence="5" id="KW-0067">ATP-binding</keyword>
<feature type="domain" description="Helicase C-terminal" evidence="7">
    <location>
        <begin position="76"/>
        <end position="223"/>
    </location>
</feature>
<dbReference type="SUPFAM" id="SSF52540">
    <property type="entry name" value="P-loop containing nucleoside triphosphate hydrolases"/>
    <property type="match status" value="1"/>
</dbReference>
<dbReference type="AlphaFoldDB" id="A0A7S4B8L6"/>
<keyword evidence="3" id="KW-0378">Hydrolase</keyword>
<dbReference type="FunFam" id="3.40.50.300:FF:000008">
    <property type="entry name" value="ATP-dependent RNA helicase RhlB"/>
    <property type="match status" value="1"/>
</dbReference>
<organism evidence="8">
    <name type="scientific">Chrysotila carterae</name>
    <name type="common">Marine alga</name>
    <name type="synonym">Syracosphaera carterae</name>
    <dbReference type="NCBI Taxonomy" id="13221"/>
    <lineage>
        <taxon>Eukaryota</taxon>
        <taxon>Haptista</taxon>
        <taxon>Haptophyta</taxon>
        <taxon>Prymnesiophyceae</taxon>
        <taxon>Isochrysidales</taxon>
        <taxon>Isochrysidaceae</taxon>
        <taxon>Chrysotila</taxon>
    </lineage>
</organism>
<dbReference type="PROSITE" id="PS51194">
    <property type="entry name" value="HELICASE_CTER"/>
    <property type="match status" value="1"/>
</dbReference>
<dbReference type="Gene3D" id="3.40.50.300">
    <property type="entry name" value="P-loop containing nucleotide triphosphate hydrolases"/>
    <property type="match status" value="2"/>
</dbReference>
<name>A0A7S4B8L6_CHRCT</name>
<evidence type="ECO:0000313" key="8">
    <source>
        <dbReference type="EMBL" id="CAE0757897.1"/>
    </source>
</evidence>
<evidence type="ECO:0000256" key="4">
    <source>
        <dbReference type="ARBA" id="ARBA00022806"/>
    </source>
</evidence>
<evidence type="ECO:0000256" key="3">
    <source>
        <dbReference type="ARBA" id="ARBA00022801"/>
    </source>
</evidence>
<evidence type="ECO:0000256" key="2">
    <source>
        <dbReference type="ARBA" id="ARBA00022741"/>
    </source>
</evidence>
<feature type="domain" description="Helicase ATP-binding" evidence="6">
    <location>
        <begin position="1"/>
        <end position="48"/>
    </location>
</feature>
<dbReference type="PROSITE" id="PS51192">
    <property type="entry name" value="HELICASE_ATP_BIND_1"/>
    <property type="match status" value="1"/>
</dbReference>
<evidence type="ECO:0000256" key="5">
    <source>
        <dbReference type="ARBA" id="ARBA00022840"/>
    </source>
</evidence>
<evidence type="ECO:0000259" key="6">
    <source>
        <dbReference type="PROSITE" id="PS51192"/>
    </source>
</evidence>
<dbReference type="InterPro" id="IPR014001">
    <property type="entry name" value="Helicase_ATP-bd"/>
</dbReference>
<keyword evidence="4" id="KW-0347">Helicase</keyword>
<dbReference type="InterPro" id="IPR001650">
    <property type="entry name" value="Helicase_C-like"/>
</dbReference>
<evidence type="ECO:0000259" key="7">
    <source>
        <dbReference type="PROSITE" id="PS51194"/>
    </source>
</evidence>
<dbReference type="GO" id="GO:0005524">
    <property type="term" value="F:ATP binding"/>
    <property type="evidence" value="ECO:0007669"/>
    <property type="project" value="UniProtKB-KW"/>
</dbReference>
<gene>
    <name evidence="8" type="ORF">PCAR00345_LOCUS10491</name>
</gene>
<dbReference type="Pfam" id="PF00271">
    <property type="entry name" value="Helicase_C"/>
    <property type="match status" value="1"/>
</dbReference>
<keyword evidence="2" id="KW-0547">Nucleotide-binding</keyword>
<dbReference type="GO" id="GO:0003724">
    <property type="term" value="F:RNA helicase activity"/>
    <property type="evidence" value="ECO:0007669"/>
    <property type="project" value="UniProtKB-EC"/>
</dbReference>
<dbReference type="InterPro" id="IPR027417">
    <property type="entry name" value="P-loop_NTPase"/>
</dbReference>
<accession>A0A7S4B8L6</accession>
<dbReference type="GO" id="GO:0016787">
    <property type="term" value="F:hydrolase activity"/>
    <property type="evidence" value="ECO:0007669"/>
    <property type="project" value="UniProtKB-KW"/>
</dbReference>
<dbReference type="EC" id="3.6.4.13" evidence="1"/>
<dbReference type="EMBL" id="HBIZ01016887">
    <property type="protein sequence ID" value="CAE0757897.1"/>
    <property type="molecule type" value="Transcribed_RNA"/>
</dbReference>
<evidence type="ECO:0000256" key="1">
    <source>
        <dbReference type="ARBA" id="ARBA00012552"/>
    </source>
</evidence>